<dbReference type="EMBL" id="BPUS01000016">
    <property type="protein sequence ID" value="GJH28597.1"/>
    <property type="molecule type" value="Genomic_DNA"/>
</dbReference>
<evidence type="ECO:0000313" key="3">
    <source>
        <dbReference type="Proteomes" id="UP001055111"/>
    </source>
</evidence>
<comment type="caution">
    <text evidence="2">The sequence shown here is derived from an EMBL/GenBank/DDBJ whole genome shotgun (WGS) entry which is preliminary data.</text>
</comment>
<gene>
    <name evidence="2" type="ORF">CBA19CS42_28795</name>
</gene>
<sequence length="108" mass="11972">MKLHHLAVVLCANIVTTAALADSMHNYPPKETARAESVETVQSAHVWQPPVAQAAPAGKTRRQVVEELKQAEREGLVPTSDNDYPPSNWRIEINKEKYAARHHAAQAK</sequence>
<dbReference type="InterPro" id="IPR025421">
    <property type="entry name" value="DUF4148"/>
</dbReference>
<dbReference type="RefSeq" id="WP_238215517.1">
    <property type="nucleotide sequence ID" value="NZ_BPUS01000016.1"/>
</dbReference>
<accession>A0AA37IG64</accession>
<dbReference type="AlphaFoldDB" id="A0AA37IG64"/>
<dbReference type="Pfam" id="PF13663">
    <property type="entry name" value="DUF4148"/>
    <property type="match status" value="1"/>
</dbReference>
<feature type="chain" id="PRO_5041208508" evidence="1">
    <location>
        <begin position="22"/>
        <end position="108"/>
    </location>
</feature>
<proteinExistence type="predicted"/>
<organism evidence="2 3">
    <name type="scientific">Caballeronia novacaledonica</name>
    <dbReference type="NCBI Taxonomy" id="1544861"/>
    <lineage>
        <taxon>Bacteria</taxon>
        <taxon>Pseudomonadati</taxon>
        <taxon>Pseudomonadota</taxon>
        <taxon>Betaproteobacteria</taxon>
        <taxon>Burkholderiales</taxon>
        <taxon>Burkholderiaceae</taxon>
        <taxon>Caballeronia</taxon>
    </lineage>
</organism>
<reference evidence="2" key="1">
    <citation type="submission" date="2022-09" db="EMBL/GenBank/DDBJ databases">
        <title>Isolation and characterization of 3-chlorobenzoate degrading bacteria from soils in Shizuoka.</title>
        <authorList>
            <person name="Ifat A."/>
            <person name="Ogawa N."/>
            <person name="Kimbara K."/>
            <person name="Moriuchi R."/>
            <person name="Dohra H."/>
            <person name="Shintani M."/>
        </authorList>
    </citation>
    <scope>NUCLEOTIDE SEQUENCE</scope>
    <source>
        <strain evidence="2">19CS4-2</strain>
    </source>
</reference>
<evidence type="ECO:0000313" key="2">
    <source>
        <dbReference type="EMBL" id="GJH28597.1"/>
    </source>
</evidence>
<name>A0AA37IG64_9BURK</name>
<keyword evidence="1" id="KW-0732">Signal</keyword>
<evidence type="ECO:0000256" key="1">
    <source>
        <dbReference type="SAM" id="SignalP"/>
    </source>
</evidence>
<dbReference type="Proteomes" id="UP001055111">
    <property type="component" value="Unassembled WGS sequence"/>
</dbReference>
<feature type="signal peptide" evidence="1">
    <location>
        <begin position="1"/>
        <end position="21"/>
    </location>
</feature>
<protein>
    <submittedName>
        <fullName evidence="2">DUF4148 domain-containing protein</fullName>
    </submittedName>
</protein>